<dbReference type="OrthoDB" id="763610at2"/>
<dbReference type="EMBL" id="CP032317">
    <property type="protein sequence ID" value="AYA36294.1"/>
    <property type="molecule type" value="Genomic_DNA"/>
</dbReference>
<proteinExistence type="predicted"/>
<protein>
    <submittedName>
        <fullName evidence="1">Uncharacterized protein</fullName>
    </submittedName>
</protein>
<accession>A0A3B7QWV4</accession>
<dbReference type="Proteomes" id="UP000262802">
    <property type="component" value="Chromosome"/>
</dbReference>
<gene>
    <name evidence="1" type="ORF">D3Y59_03975</name>
</gene>
<dbReference type="KEGG" id="hyh:D3Y59_03975"/>
<sequence>MEKEVVAVRDLIVQQAKHFLTEAGAFYPFGALLKTDGSLALIGIEDAEDVEPAKMVERLERQVWEQLAGGEALVGGIGVDLILRFSAETAPTDAVHIRLLAHYGYAIDYFITYRLAEDRLICDPLFDNEGTLTLE</sequence>
<dbReference type="AlphaFoldDB" id="A0A3B7QWV4"/>
<organism evidence="1 2">
    <name type="scientific">Hymenobacter oligotrophus</name>
    <dbReference type="NCBI Taxonomy" id="2319843"/>
    <lineage>
        <taxon>Bacteria</taxon>
        <taxon>Pseudomonadati</taxon>
        <taxon>Bacteroidota</taxon>
        <taxon>Cytophagia</taxon>
        <taxon>Cytophagales</taxon>
        <taxon>Hymenobacteraceae</taxon>
        <taxon>Hymenobacter</taxon>
    </lineage>
</organism>
<reference evidence="1 2" key="1">
    <citation type="submission" date="2018-09" db="EMBL/GenBank/DDBJ databases">
        <title>Hymenobacter medium sp. nov., isolated from R2A medium.</title>
        <authorList>
            <person name="Yingchao G."/>
        </authorList>
    </citation>
    <scope>NUCLEOTIDE SEQUENCE [LARGE SCALE GENOMIC DNA]</scope>
    <source>
        <strain evidence="2">sh-6</strain>
    </source>
</reference>
<dbReference type="RefSeq" id="WP_119443879.1">
    <property type="nucleotide sequence ID" value="NZ_CP032317.1"/>
</dbReference>
<evidence type="ECO:0000313" key="1">
    <source>
        <dbReference type="EMBL" id="AYA36294.1"/>
    </source>
</evidence>
<name>A0A3B7QWV4_9BACT</name>
<evidence type="ECO:0000313" key="2">
    <source>
        <dbReference type="Proteomes" id="UP000262802"/>
    </source>
</evidence>
<keyword evidence="2" id="KW-1185">Reference proteome</keyword>